<sequence>MVLHLAFNLQCGKSNTDCPNFDQEQHNSSTQFVHTLQQDLVVMPKILHHPVLGSFTFPIQNLGVDAPPWAC</sequence>
<reference evidence="1" key="1">
    <citation type="submission" date="2014-09" db="EMBL/GenBank/DDBJ databases">
        <authorList>
            <person name="Magalhaes I.L.F."/>
            <person name="Oliveira U."/>
            <person name="Santos F.R."/>
            <person name="Vidigal T.H.D.A."/>
            <person name="Brescovit A.D."/>
            <person name="Santos A.J."/>
        </authorList>
    </citation>
    <scope>NUCLEOTIDE SEQUENCE</scope>
    <source>
        <tissue evidence="1">Shoot tissue taken approximately 20 cm above the soil surface</tissue>
    </source>
</reference>
<accession>A0A0A9DB16</accession>
<organism evidence="1">
    <name type="scientific">Arundo donax</name>
    <name type="common">Giant reed</name>
    <name type="synonym">Donax arundinaceus</name>
    <dbReference type="NCBI Taxonomy" id="35708"/>
    <lineage>
        <taxon>Eukaryota</taxon>
        <taxon>Viridiplantae</taxon>
        <taxon>Streptophyta</taxon>
        <taxon>Embryophyta</taxon>
        <taxon>Tracheophyta</taxon>
        <taxon>Spermatophyta</taxon>
        <taxon>Magnoliopsida</taxon>
        <taxon>Liliopsida</taxon>
        <taxon>Poales</taxon>
        <taxon>Poaceae</taxon>
        <taxon>PACMAD clade</taxon>
        <taxon>Arundinoideae</taxon>
        <taxon>Arundineae</taxon>
        <taxon>Arundo</taxon>
    </lineage>
</organism>
<name>A0A0A9DB16_ARUDO</name>
<proteinExistence type="predicted"/>
<dbReference type="AlphaFoldDB" id="A0A0A9DB16"/>
<evidence type="ECO:0000313" key="1">
    <source>
        <dbReference type="EMBL" id="JAD83883.1"/>
    </source>
</evidence>
<reference evidence="1" key="2">
    <citation type="journal article" date="2015" name="Data Brief">
        <title>Shoot transcriptome of the giant reed, Arundo donax.</title>
        <authorList>
            <person name="Barrero R.A."/>
            <person name="Guerrero F.D."/>
            <person name="Moolhuijzen P."/>
            <person name="Goolsby J.A."/>
            <person name="Tidwell J."/>
            <person name="Bellgard S.E."/>
            <person name="Bellgard M.I."/>
        </authorList>
    </citation>
    <scope>NUCLEOTIDE SEQUENCE</scope>
    <source>
        <tissue evidence="1">Shoot tissue taken approximately 20 cm above the soil surface</tissue>
    </source>
</reference>
<dbReference type="EMBL" id="GBRH01214012">
    <property type="protein sequence ID" value="JAD83883.1"/>
    <property type="molecule type" value="Transcribed_RNA"/>
</dbReference>
<protein>
    <submittedName>
        <fullName evidence="1">Uncharacterized protein</fullName>
    </submittedName>
</protein>